<evidence type="ECO:0000313" key="3">
    <source>
        <dbReference type="Proteomes" id="UP000051487"/>
    </source>
</evidence>
<comment type="caution">
    <text evidence="2">The sequence shown here is derived from an EMBL/GenBank/DDBJ whole genome shotgun (WGS) entry which is preliminary data.</text>
</comment>
<name>A0AAN4PES5_ASPLE</name>
<organism evidence="2 3">
    <name type="scientific">Aspergillus lentulus</name>
    <dbReference type="NCBI Taxonomy" id="293939"/>
    <lineage>
        <taxon>Eukaryota</taxon>
        <taxon>Fungi</taxon>
        <taxon>Dikarya</taxon>
        <taxon>Ascomycota</taxon>
        <taxon>Pezizomycotina</taxon>
        <taxon>Eurotiomycetes</taxon>
        <taxon>Eurotiomycetidae</taxon>
        <taxon>Eurotiales</taxon>
        <taxon>Aspergillaceae</taxon>
        <taxon>Aspergillus</taxon>
        <taxon>Aspergillus subgen. Fumigati</taxon>
    </lineage>
</organism>
<evidence type="ECO:0008006" key="4">
    <source>
        <dbReference type="Google" id="ProtNLM"/>
    </source>
</evidence>
<dbReference type="Proteomes" id="UP000051487">
    <property type="component" value="Unassembled WGS sequence"/>
</dbReference>
<evidence type="ECO:0000256" key="1">
    <source>
        <dbReference type="SAM" id="MobiDB-lite"/>
    </source>
</evidence>
<accession>A0AAN4PES5</accession>
<dbReference type="AlphaFoldDB" id="A0AAN4PES5"/>
<proteinExistence type="predicted"/>
<dbReference type="PANTHER" id="PTHR47381">
    <property type="entry name" value="ALPHA/BETA-HYDROLASES SUPERFAMILY PROTEIN"/>
    <property type="match status" value="1"/>
</dbReference>
<dbReference type="InterPro" id="IPR029058">
    <property type="entry name" value="AB_hydrolase_fold"/>
</dbReference>
<evidence type="ECO:0000313" key="2">
    <source>
        <dbReference type="EMBL" id="GAQ04863.1"/>
    </source>
</evidence>
<sequence length="402" mass="44308">MTDPLKTFDTASPSKTSKLPSVSQKKYPIAGILTTVFGLDEIPSQASEIACLWLLHPRLATQERMTGFATSVIAGWNNRIKDSRASPIKGLIAVSFDQRNHGTRLIDPLANEAWREGNPRHAQDMFSIFREYRTSKFEMFLPPGLFVVLAIYVLRTNASRTIEGTARDVSVLMDYLPAYVFPQGERRISKHMVLGVSLGGHAAWSCLLHEPRVSAGVVIIGCPDYVNLMVDRARLSKLPSWTNSDPPGSRILGSEAFPSSLLQTISRLDPASIFLSYVNPNSDAGPLRNNPLPEPTENEKQALRPVLTRCLAGKKILNLSGGVDKLVPYHRGEVFLTWLKKAIAPDGWFADGAVTFEDIIDEKAGHEVTPKMVDEAVRFITETLASSDDASNSCGYVRESKI</sequence>
<dbReference type="PANTHER" id="PTHR47381:SF3">
    <property type="entry name" value="ALPHA_BETA-HYDROLASES SUPERFAMILY PROTEIN"/>
    <property type="match status" value="1"/>
</dbReference>
<gene>
    <name evidence="2" type="ORF">ALT_2184</name>
</gene>
<reference evidence="2 3" key="1">
    <citation type="submission" date="2015-11" db="EMBL/GenBank/DDBJ databases">
        <title>Aspergillus lentulus strain IFM 54703T.</title>
        <authorList>
            <person name="Kusuya Y."/>
            <person name="Sakai K."/>
            <person name="Kamei K."/>
            <person name="Takahashi H."/>
            <person name="Yaguchi T."/>
        </authorList>
    </citation>
    <scope>NUCLEOTIDE SEQUENCE [LARGE SCALE GENOMIC DNA]</scope>
    <source>
        <strain evidence="2 3">IFM 54703</strain>
    </source>
</reference>
<protein>
    <recommendedName>
        <fullName evidence="4">AB hydrolase-1 domain-containing protein</fullName>
    </recommendedName>
</protein>
<feature type="compositionally biased region" description="Polar residues" evidence="1">
    <location>
        <begin position="9"/>
        <end position="21"/>
    </location>
</feature>
<feature type="region of interest" description="Disordered" evidence="1">
    <location>
        <begin position="1"/>
        <end position="21"/>
    </location>
</feature>
<dbReference type="Gene3D" id="3.40.50.1820">
    <property type="entry name" value="alpha/beta hydrolase"/>
    <property type="match status" value="1"/>
</dbReference>
<dbReference type="SUPFAM" id="SSF53474">
    <property type="entry name" value="alpha/beta-Hydrolases"/>
    <property type="match status" value="1"/>
</dbReference>
<dbReference type="EMBL" id="BCLY01000004">
    <property type="protein sequence ID" value="GAQ04863.1"/>
    <property type="molecule type" value="Genomic_DNA"/>
</dbReference>